<dbReference type="AlphaFoldDB" id="F3ZV38"/>
<evidence type="ECO:0008006" key="3">
    <source>
        <dbReference type="Google" id="ProtNLM"/>
    </source>
</evidence>
<gene>
    <name evidence="1" type="ORF">Bcop_2342</name>
</gene>
<dbReference type="GO" id="GO:0008897">
    <property type="term" value="F:holo-[acyl-carrier-protein] synthase activity"/>
    <property type="evidence" value="ECO:0007669"/>
    <property type="project" value="InterPro"/>
</dbReference>
<dbReference type="HOGENOM" id="CLU_1352373_0_0_10"/>
<reference evidence="1 2" key="1">
    <citation type="journal article" date="2011" name="Stand. Genomic Sci.">
        <title>Non-contiguous finished genome sequence of Bacteroides coprosuis type strain (PC139).</title>
        <authorList>
            <person name="Land M."/>
            <person name="Held B."/>
            <person name="Gronow S."/>
            <person name="Abt B."/>
            <person name="Lucas S."/>
            <person name="Del Rio T.G."/>
            <person name="Nolan M."/>
            <person name="Tice H."/>
            <person name="Cheng J.F."/>
            <person name="Pitluck S."/>
            <person name="Liolios K."/>
            <person name="Pagani I."/>
            <person name="Ivanova N."/>
            <person name="Mavromatis K."/>
            <person name="Mikhailova N."/>
            <person name="Pati A."/>
            <person name="Tapia R."/>
            <person name="Han C."/>
            <person name="Goodwin L."/>
            <person name="Chen A."/>
            <person name="Palaniappan K."/>
            <person name="Hauser L."/>
            <person name="Brambilla E.M."/>
            <person name="Rohde M."/>
            <person name="Goker M."/>
            <person name="Detter J.C."/>
            <person name="Woyke T."/>
            <person name="Bristow J."/>
            <person name="Eisen J.A."/>
            <person name="Markowitz V."/>
            <person name="Hugenholtz P."/>
            <person name="Kyrpides N.C."/>
            <person name="Klenk H.P."/>
            <person name="Lapidus A."/>
        </authorList>
    </citation>
    <scope>NUCLEOTIDE SEQUENCE</scope>
    <source>
        <strain evidence="1 2">DSM 18011</strain>
    </source>
</reference>
<sequence>MTIFYTVLKSRFSDRDLKIIYETFSDDFISRVQKSKVNIYIDKRFTLMLLIIEICKKMNIPTSYLIFLKHNENGKAIMPNLNIAISYTKNFIFCAISHMRIGFDVEYIDKNIPRENLAILNTCIGSSIRNYENFYLEWTRLESIIKYYDDLSLLKILFDKININDFKLDTIYLKTRQRCLIAISGENIAPFEKTINIKYQKI</sequence>
<dbReference type="EMBL" id="CM001167">
    <property type="protein sequence ID" value="EGJ72496.1"/>
    <property type="molecule type" value="Genomic_DNA"/>
</dbReference>
<dbReference type="OrthoDB" id="9808281at2"/>
<protein>
    <recommendedName>
        <fullName evidence="3">4'-phosphopantetheinyl transferase domain-containing protein</fullName>
    </recommendedName>
</protein>
<proteinExistence type="predicted"/>
<keyword evidence="2" id="KW-1185">Reference proteome</keyword>
<name>F3ZV38_9BACE</name>
<evidence type="ECO:0000313" key="1">
    <source>
        <dbReference type="EMBL" id="EGJ72496.1"/>
    </source>
</evidence>
<accession>F3ZV38</accession>
<organism evidence="1 2">
    <name type="scientific">Bacteroides coprosuis DSM 18011</name>
    <dbReference type="NCBI Taxonomy" id="679937"/>
    <lineage>
        <taxon>Bacteria</taxon>
        <taxon>Pseudomonadati</taxon>
        <taxon>Bacteroidota</taxon>
        <taxon>Bacteroidia</taxon>
        <taxon>Bacteroidales</taxon>
        <taxon>Bacteroidaceae</taxon>
        <taxon>Bacteroides</taxon>
    </lineage>
</organism>
<dbReference type="InterPro" id="IPR037143">
    <property type="entry name" value="4-PPantetheinyl_Trfase_dom_sf"/>
</dbReference>
<dbReference type="STRING" id="679937.Bcop_2342"/>
<dbReference type="Gene3D" id="3.90.470.20">
    <property type="entry name" value="4'-phosphopantetheinyl transferase domain"/>
    <property type="match status" value="1"/>
</dbReference>
<dbReference type="GO" id="GO:0000287">
    <property type="term" value="F:magnesium ion binding"/>
    <property type="evidence" value="ECO:0007669"/>
    <property type="project" value="InterPro"/>
</dbReference>
<evidence type="ECO:0000313" key="2">
    <source>
        <dbReference type="Proteomes" id="UP000018439"/>
    </source>
</evidence>
<dbReference type="Proteomes" id="UP000018439">
    <property type="component" value="Chromosome"/>
</dbReference>